<reference evidence="1 2" key="1">
    <citation type="journal article" date="2018" name="Front. Plant Sci.">
        <title>Red Clover (Trifolium pratense) and Zigzag Clover (T. medium) - A Picture of Genomic Similarities and Differences.</title>
        <authorList>
            <person name="Dluhosova J."/>
            <person name="Istvanek J."/>
            <person name="Nedelnik J."/>
            <person name="Repkova J."/>
        </authorList>
    </citation>
    <scope>NUCLEOTIDE SEQUENCE [LARGE SCALE GENOMIC DNA]</scope>
    <source>
        <strain evidence="2">cv. 10/8</strain>
        <tissue evidence="1">Leaf</tissue>
    </source>
</reference>
<accession>A0A392R766</accession>
<evidence type="ECO:0000313" key="1">
    <source>
        <dbReference type="EMBL" id="MCI32448.1"/>
    </source>
</evidence>
<comment type="caution">
    <text evidence="1">The sequence shown here is derived from an EMBL/GenBank/DDBJ whole genome shotgun (WGS) entry which is preliminary data.</text>
</comment>
<keyword evidence="2" id="KW-1185">Reference proteome</keyword>
<sequence length="72" mass="7847">VKEMATLTVLPSVRTCNASVFVPKEGSQAYFCSCSEPNMDDLLDFSFVTHSGIRADDSTSSLYRKSSRGVCC</sequence>
<proteinExistence type="predicted"/>
<organism evidence="1 2">
    <name type="scientific">Trifolium medium</name>
    <dbReference type="NCBI Taxonomy" id="97028"/>
    <lineage>
        <taxon>Eukaryota</taxon>
        <taxon>Viridiplantae</taxon>
        <taxon>Streptophyta</taxon>
        <taxon>Embryophyta</taxon>
        <taxon>Tracheophyta</taxon>
        <taxon>Spermatophyta</taxon>
        <taxon>Magnoliopsida</taxon>
        <taxon>eudicotyledons</taxon>
        <taxon>Gunneridae</taxon>
        <taxon>Pentapetalae</taxon>
        <taxon>rosids</taxon>
        <taxon>fabids</taxon>
        <taxon>Fabales</taxon>
        <taxon>Fabaceae</taxon>
        <taxon>Papilionoideae</taxon>
        <taxon>50 kb inversion clade</taxon>
        <taxon>NPAAA clade</taxon>
        <taxon>Hologalegina</taxon>
        <taxon>IRL clade</taxon>
        <taxon>Trifolieae</taxon>
        <taxon>Trifolium</taxon>
    </lineage>
</organism>
<evidence type="ECO:0000313" key="2">
    <source>
        <dbReference type="Proteomes" id="UP000265520"/>
    </source>
</evidence>
<dbReference type="EMBL" id="LXQA010195662">
    <property type="protein sequence ID" value="MCI32448.1"/>
    <property type="molecule type" value="Genomic_DNA"/>
</dbReference>
<protein>
    <submittedName>
        <fullName evidence="1">Uncharacterized protein</fullName>
    </submittedName>
</protein>
<feature type="non-terminal residue" evidence="1">
    <location>
        <position position="1"/>
    </location>
</feature>
<name>A0A392R766_9FABA</name>
<dbReference type="AlphaFoldDB" id="A0A392R766"/>
<dbReference type="Proteomes" id="UP000265520">
    <property type="component" value="Unassembled WGS sequence"/>
</dbReference>